<evidence type="ECO:0000259" key="6">
    <source>
        <dbReference type="PROSITE" id="PS50048"/>
    </source>
</evidence>
<feature type="compositionally biased region" description="Basic and acidic residues" evidence="5">
    <location>
        <begin position="84"/>
        <end position="96"/>
    </location>
</feature>
<evidence type="ECO:0000313" key="7">
    <source>
        <dbReference type="EMBL" id="TQB72751.1"/>
    </source>
</evidence>
<dbReference type="EMBL" id="VIFY01000057">
    <property type="protein sequence ID" value="TQB72751.1"/>
    <property type="molecule type" value="Genomic_DNA"/>
</dbReference>
<evidence type="ECO:0000256" key="4">
    <source>
        <dbReference type="ARBA" id="ARBA00023242"/>
    </source>
</evidence>
<evidence type="ECO:0000256" key="3">
    <source>
        <dbReference type="ARBA" id="ARBA00023163"/>
    </source>
</evidence>
<evidence type="ECO:0000256" key="5">
    <source>
        <dbReference type="SAM" id="MobiDB-lite"/>
    </source>
</evidence>
<evidence type="ECO:0000256" key="2">
    <source>
        <dbReference type="ARBA" id="ARBA00023125"/>
    </source>
</evidence>
<dbReference type="CDD" id="cd00067">
    <property type="entry name" value="GAL4"/>
    <property type="match status" value="1"/>
</dbReference>
<dbReference type="AlphaFoldDB" id="A0A507QY69"/>
<dbReference type="Pfam" id="PF00172">
    <property type="entry name" value="Zn_clus"/>
    <property type="match status" value="1"/>
</dbReference>
<name>A0A507QY69_MONPU</name>
<dbReference type="InterPro" id="IPR001138">
    <property type="entry name" value="Zn2Cys6_DnaBD"/>
</dbReference>
<dbReference type="SMART" id="SM00066">
    <property type="entry name" value="GAL4"/>
    <property type="match status" value="1"/>
</dbReference>
<keyword evidence="4" id="KW-0539">Nucleus</keyword>
<dbReference type="Proteomes" id="UP000319663">
    <property type="component" value="Unassembled WGS sequence"/>
</dbReference>
<feature type="domain" description="Zn(2)-C6 fungal-type" evidence="6">
    <location>
        <begin position="37"/>
        <end position="66"/>
    </location>
</feature>
<keyword evidence="1" id="KW-0805">Transcription regulation</keyword>
<proteinExistence type="predicted"/>
<sequence>MSSSLRTHAGGDASPPGPLTQEPKDEQNKKPPKIRSTCDACQAAKLRCSRGNPCFRCLHYGTACRYSPSKPVGRPRRTAGSGLRDGEKATTEEKKANRTGSRRKCQEDRCSTASALSPGHSDLSSGAATVAAPETVLRPLSLPDATESWMAGDFTAHIGNGEGSSRSRCPLPAGLSFSDTTKEPGEVDWNPPHATTHGAVPASFFAGTTADPARPPSPAYIPSNMMPADYRTSPGRRTCLLESNGVPSVLHRRQGDILRGGPRAWETASAQAAGFAPVYLPGTSAISVTGTMAGYVGYGDWSCHGNASARTYCDREAGALGGQGFLAFITAPALVVEMHTWILC</sequence>
<accession>A0A507QY69</accession>
<feature type="region of interest" description="Disordered" evidence="5">
    <location>
        <begin position="68"/>
        <end position="127"/>
    </location>
</feature>
<feature type="region of interest" description="Disordered" evidence="5">
    <location>
        <begin position="1"/>
        <end position="35"/>
    </location>
</feature>
<dbReference type="PROSITE" id="PS50048">
    <property type="entry name" value="ZN2_CY6_FUNGAL_2"/>
    <property type="match status" value="1"/>
</dbReference>
<comment type="caution">
    <text evidence="7">The sequence shown here is derived from an EMBL/GenBank/DDBJ whole genome shotgun (WGS) entry which is preliminary data.</text>
</comment>
<gene>
    <name evidence="7" type="ORF">MPDQ_006467</name>
</gene>
<dbReference type="Gene3D" id="4.10.240.10">
    <property type="entry name" value="Zn(2)-C6 fungal-type DNA-binding domain"/>
    <property type="match status" value="1"/>
</dbReference>
<reference evidence="7 8" key="1">
    <citation type="submission" date="2019-06" db="EMBL/GenBank/DDBJ databases">
        <title>Wine fermentation using esterase from Monascus purpureus.</title>
        <authorList>
            <person name="Geng C."/>
            <person name="Zhang Y."/>
        </authorList>
    </citation>
    <scope>NUCLEOTIDE SEQUENCE [LARGE SCALE GENOMIC DNA]</scope>
    <source>
        <strain evidence="7">HQ1</strain>
    </source>
</reference>
<keyword evidence="8" id="KW-1185">Reference proteome</keyword>
<dbReference type="OrthoDB" id="2740448at2759"/>
<keyword evidence="3" id="KW-0804">Transcription</keyword>
<dbReference type="InterPro" id="IPR036864">
    <property type="entry name" value="Zn2-C6_fun-type_DNA-bd_sf"/>
</dbReference>
<organism evidence="7 8">
    <name type="scientific">Monascus purpureus</name>
    <name type="common">Red mold</name>
    <name type="synonym">Monascus anka</name>
    <dbReference type="NCBI Taxonomy" id="5098"/>
    <lineage>
        <taxon>Eukaryota</taxon>
        <taxon>Fungi</taxon>
        <taxon>Dikarya</taxon>
        <taxon>Ascomycota</taxon>
        <taxon>Pezizomycotina</taxon>
        <taxon>Eurotiomycetes</taxon>
        <taxon>Eurotiomycetidae</taxon>
        <taxon>Eurotiales</taxon>
        <taxon>Aspergillaceae</taxon>
        <taxon>Monascus</taxon>
    </lineage>
</organism>
<dbReference type="GO" id="GO:0003677">
    <property type="term" value="F:DNA binding"/>
    <property type="evidence" value="ECO:0007669"/>
    <property type="project" value="UniProtKB-KW"/>
</dbReference>
<keyword evidence="2" id="KW-0238">DNA-binding</keyword>
<evidence type="ECO:0000256" key="1">
    <source>
        <dbReference type="ARBA" id="ARBA00023015"/>
    </source>
</evidence>
<evidence type="ECO:0000313" key="8">
    <source>
        <dbReference type="Proteomes" id="UP000319663"/>
    </source>
</evidence>
<dbReference type="SUPFAM" id="SSF57701">
    <property type="entry name" value="Zn2/Cys6 DNA-binding domain"/>
    <property type="match status" value="1"/>
</dbReference>
<dbReference type="GO" id="GO:0000981">
    <property type="term" value="F:DNA-binding transcription factor activity, RNA polymerase II-specific"/>
    <property type="evidence" value="ECO:0007669"/>
    <property type="project" value="InterPro"/>
</dbReference>
<protein>
    <recommendedName>
        <fullName evidence="6">Zn(2)-C6 fungal-type domain-containing protein</fullName>
    </recommendedName>
</protein>
<dbReference type="GO" id="GO:0008270">
    <property type="term" value="F:zinc ion binding"/>
    <property type="evidence" value="ECO:0007669"/>
    <property type="project" value="InterPro"/>
</dbReference>